<evidence type="ECO:0000313" key="3">
    <source>
        <dbReference type="Proteomes" id="UP000632289"/>
    </source>
</evidence>
<evidence type="ECO:0000256" key="1">
    <source>
        <dbReference type="SAM" id="Phobius"/>
    </source>
</evidence>
<protein>
    <submittedName>
        <fullName evidence="2">Uncharacterized protein</fullName>
    </submittedName>
</protein>
<accession>A0A927F400</accession>
<dbReference type="Proteomes" id="UP000632289">
    <property type="component" value="Unassembled WGS sequence"/>
</dbReference>
<dbReference type="AlphaFoldDB" id="A0A927F400"/>
<keyword evidence="1" id="KW-0472">Membrane</keyword>
<feature type="transmembrane region" description="Helical" evidence="1">
    <location>
        <begin position="62"/>
        <end position="88"/>
    </location>
</feature>
<sequence length="159" mass="16295">MDTGQPRTEIEAAAEAAQLIAAAYSPAPHTPLATAYRDTTPVPVYGPTPPVHQPDRRVVPEWAAGIAVAGVGLGCFAALTGAGIYAATAGIAKLTIWGVAAIAVPFVGISAVAIAIGTAIRCVRAAAPPVTHHHYQGAVTQHHQNITTRGAIARTRINQ</sequence>
<keyword evidence="1" id="KW-1133">Transmembrane helix</keyword>
<gene>
    <name evidence="2" type="ORF">IF129_25160</name>
</gene>
<comment type="caution">
    <text evidence="2">The sequence shown here is derived from an EMBL/GenBank/DDBJ whole genome shotgun (WGS) entry which is preliminary data.</text>
</comment>
<feature type="transmembrane region" description="Helical" evidence="1">
    <location>
        <begin position="94"/>
        <end position="116"/>
    </location>
</feature>
<reference evidence="2" key="1">
    <citation type="submission" date="2020-09" db="EMBL/GenBank/DDBJ databases">
        <title>Secondary metabolite and genome analysis of marine Streptomyces chumphonensis KK1-2T.</title>
        <authorList>
            <person name="Phongsopitanun W."/>
            <person name="Kanchanasin P."/>
            <person name="Pittayakhajonwut P."/>
            <person name="Suwanborirux K."/>
            <person name="Tanasupawat S."/>
        </authorList>
    </citation>
    <scope>NUCLEOTIDE SEQUENCE</scope>
    <source>
        <strain evidence="2">KK1-2</strain>
    </source>
</reference>
<proteinExistence type="predicted"/>
<keyword evidence="1" id="KW-0812">Transmembrane</keyword>
<name>A0A927F400_9ACTN</name>
<evidence type="ECO:0000313" key="2">
    <source>
        <dbReference type="EMBL" id="MBD3934838.1"/>
    </source>
</evidence>
<dbReference type="EMBL" id="JACXYU010000021">
    <property type="protein sequence ID" value="MBD3934838.1"/>
    <property type="molecule type" value="Genomic_DNA"/>
</dbReference>
<organism evidence="2 3">
    <name type="scientific">Streptomyces chumphonensis</name>
    <dbReference type="NCBI Taxonomy" id="1214925"/>
    <lineage>
        <taxon>Bacteria</taxon>
        <taxon>Bacillati</taxon>
        <taxon>Actinomycetota</taxon>
        <taxon>Actinomycetes</taxon>
        <taxon>Kitasatosporales</taxon>
        <taxon>Streptomycetaceae</taxon>
        <taxon>Streptomyces</taxon>
    </lineage>
</organism>
<keyword evidence="3" id="KW-1185">Reference proteome</keyword>